<comment type="caution">
    <text evidence="1">The sequence shown here is derived from an EMBL/GenBank/DDBJ whole genome shotgun (WGS) entry which is preliminary data.</text>
</comment>
<evidence type="ECO:0000313" key="2">
    <source>
        <dbReference type="Proteomes" id="UP001054837"/>
    </source>
</evidence>
<dbReference type="EMBL" id="BPLQ01008158">
    <property type="protein sequence ID" value="GIY35343.1"/>
    <property type="molecule type" value="Genomic_DNA"/>
</dbReference>
<accession>A0AAV4SUS5</accession>
<sequence>MNSRAASYLVRLKLRTKCPTPHLHTPPNCLVPKPSSPTFRAEEIRRELELNVILRFCELNQQFRLQQASLFGFRKIDDMILYIKE</sequence>
<dbReference type="Proteomes" id="UP001054837">
    <property type="component" value="Unassembled WGS sequence"/>
</dbReference>
<evidence type="ECO:0000313" key="1">
    <source>
        <dbReference type="EMBL" id="GIY35343.1"/>
    </source>
</evidence>
<gene>
    <name evidence="1" type="ORF">CDAR_223091</name>
</gene>
<dbReference type="AlphaFoldDB" id="A0AAV4SUS5"/>
<reference evidence="1 2" key="1">
    <citation type="submission" date="2021-06" db="EMBL/GenBank/DDBJ databases">
        <title>Caerostris darwini draft genome.</title>
        <authorList>
            <person name="Kono N."/>
            <person name="Arakawa K."/>
        </authorList>
    </citation>
    <scope>NUCLEOTIDE SEQUENCE [LARGE SCALE GENOMIC DNA]</scope>
</reference>
<keyword evidence="2" id="KW-1185">Reference proteome</keyword>
<organism evidence="1 2">
    <name type="scientific">Caerostris darwini</name>
    <dbReference type="NCBI Taxonomy" id="1538125"/>
    <lineage>
        <taxon>Eukaryota</taxon>
        <taxon>Metazoa</taxon>
        <taxon>Ecdysozoa</taxon>
        <taxon>Arthropoda</taxon>
        <taxon>Chelicerata</taxon>
        <taxon>Arachnida</taxon>
        <taxon>Araneae</taxon>
        <taxon>Araneomorphae</taxon>
        <taxon>Entelegynae</taxon>
        <taxon>Araneoidea</taxon>
        <taxon>Araneidae</taxon>
        <taxon>Caerostris</taxon>
    </lineage>
</organism>
<protein>
    <submittedName>
        <fullName evidence="1">Uncharacterized protein</fullName>
    </submittedName>
</protein>
<proteinExistence type="predicted"/>
<name>A0AAV4SUS5_9ARAC</name>